<dbReference type="PRINTS" id="PR00420">
    <property type="entry name" value="RNGMNOXGNASE"/>
</dbReference>
<protein>
    <recommendedName>
        <fullName evidence="8">FAD-binding domain-containing protein</fullName>
    </recommendedName>
</protein>
<dbReference type="PANTHER" id="PTHR46028:SF2">
    <property type="entry name" value="KYNURENINE 3-MONOOXYGENASE"/>
    <property type="match status" value="1"/>
</dbReference>
<keyword evidence="4" id="KW-0521">NADP</keyword>
<name>A0A7S2CNU3_9STRA</name>
<dbReference type="GO" id="GO:0004502">
    <property type="term" value="F:kynurenine 3-monooxygenase activity"/>
    <property type="evidence" value="ECO:0007669"/>
    <property type="project" value="TreeGrafter"/>
</dbReference>
<evidence type="ECO:0000256" key="4">
    <source>
        <dbReference type="ARBA" id="ARBA00022857"/>
    </source>
</evidence>
<feature type="transmembrane region" description="Helical" evidence="7">
    <location>
        <begin position="420"/>
        <end position="439"/>
    </location>
</feature>
<feature type="transmembrane region" description="Helical" evidence="7">
    <location>
        <begin position="470"/>
        <end position="491"/>
    </location>
</feature>
<keyword evidence="3" id="KW-0274">FAD</keyword>
<organism evidence="9">
    <name type="scientific">Octactis speculum</name>
    <dbReference type="NCBI Taxonomy" id="3111310"/>
    <lineage>
        <taxon>Eukaryota</taxon>
        <taxon>Sar</taxon>
        <taxon>Stramenopiles</taxon>
        <taxon>Ochrophyta</taxon>
        <taxon>Dictyochophyceae</taxon>
        <taxon>Dictyochales</taxon>
        <taxon>Dictyochaceae</taxon>
        <taxon>Octactis</taxon>
    </lineage>
</organism>
<reference evidence="9" key="1">
    <citation type="submission" date="2021-01" db="EMBL/GenBank/DDBJ databases">
        <authorList>
            <person name="Corre E."/>
            <person name="Pelletier E."/>
            <person name="Niang G."/>
            <person name="Scheremetjew M."/>
            <person name="Finn R."/>
            <person name="Kale V."/>
            <person name="Holt S."/>
            <person name="Cochrane G."/>
            <person name="Meng A."/>
            <person name="Brown T."/>
            <person name="Cohen L."/>
        </authorList>
    </citation>
    <scope>NUCLEOTIDE SEQUENCE</scope>
    <source>
        <strain evidence="9">CCMP1381</strain>
    </source>
</reference>
<evidence type="ECO:0000256" key="6">
    <source>
        <dbReference type="ARBA" id="ARBA00023033"/>
    </source>
</evidence>
<dbReference type="GO" id="GO:0070189">
    <property type="term" value="P:kynurenine metabolic process"/>
    <property type="evidence" value="ECO:0007669"/>
    <property type="project" value="TreeGrafter"/>
</dbReference>
<keyword evidence="5" id="KW-0560">Oxidoreductase</keyword>
<keyword evidence="7" id="KW-0472">Membrane</keyword>
<dbReference type="AlphaFoldDB" id="A0A7S2CNU3"/>
<sequence>MLSQKFGPSHRIAVCERRPTIPPSPSDETAWNDIARFYLLGIGFRGQNALKKFGLFDDFCQASVVVNGRRDWQPGMTRVEDGNITPARKDTKSRVLPRDKLVGLLHHHIVENYAHSNIDLLYGYDLEPESFGDENVDVVTVRVSKCDEGSEKDRSSQFIPSQDSDPLCDVESFQISQTKLLIAADGSARTVANAIERHDADRRSSLNPLVRPFAPKPFKVTRYVDDNPRVYKSVPICLPSDWPCDLNYSARQSRINLEALPSDDKGNLCALLLMKPEEEFAQPNVDPDKLRAYFDEELPQFGALISDIEMALLAKKPASALPAFRFAGPRLNCEKRTLVLGDAAHTVKPYYGLGANSALEDVQILSDALDDAAVVADGDNDKSKIDAVVPTAVQLFSDRRAADSEALVMMSRNMDRPGKLFLFSFLLPLILDGIFHKLAPKVFGPNMFAMFQKQGIGFRQIQKKKRLDRALQLVCLGTLLTSAGLSIKAFVRVLAMVTGRSQGFISLVMATVAAMGIFFTKQTATKAST</sequence>
<dbReference type="GO" id="GO:0071949">
    <property type="term" value="F:FAD binding"/>
    <property type="evidence" value="ECO:0007669"/>
    <property type="project" value="InterPro"/>
</dbReference>
<keyword evidence="6" id="KW-0503">Monooxygenase</keyword>
<evidence type="ECO:0000313" key="9">
    <source>
        <dbReference type="EMBL" id="CAD9431322.1"/>
    </source>
</evidence>
<dbReference type="InterPro" id="IPR036188">
    <property type="entry name" value="FAD/NAD-bd_sf"/>
</dbReference>
<dbReference type="EMBL" id="HBGS01031458">
    <property type="protein sequence ID" value="CAD9431322.1"/>
    <property type="molecule type" value="Transcribed_RNA"/>
</dbReference>
<proteinExistence type="predicted"/>
<keyword evidence="2" id="KW-0285">Flavoprotein</keyword>
<feature type="transmembrane region" description="Helical" evidence="7">
    <location>
        <begin position="503"/>
        <end position="520"/>
    </location>
</feature>
<dbReference type="Pfam" id="PF01494">
    <property type="entry name" value="FAD_binding_3"/>
    <property type="match status" value="1"/>
</dbReference>
<accession>A0A7S2CNU3</accession>
<feature type="domain" description="FAD-binding" evidence="8">
    <location>
        <begin position="335"/>
        <end position="373"/>
    </location>
</feature>
<comment type="cofactor">
    <cofactor evidence="1">
        <name>FAD</name>
        <dbReference type="ChEBI" id="CHEBI:57692"/>
    </cofactor>
</comment>
<keyword evidence="7" id="KW-0812">Transmembrane</keyword>
<dbReference type="SUPFAM" id="SSF51905">
    <property type="entry name" value="FAD/NAD(P)-binding domain"/>
    <property type="match status" value="1"/>
</dbReference>
<dbReference type="Gene3D" id="3.50.50.60">
    <property type="entry name" value="FAD/NAD(P)-binding domain"/>
    <property type="match status" value="1"/>
</dbReference>
<gene>
    <name evidence="9" type="ORF">DSPE1174_LOCUS16107</name>
</gene>
<evidence type="ECO:0000256" key="1">
    <source>
        <dbReference type="ARBA" id="ARBA00001974"/>
    </source>
</evidence>
<evidence type="ECO:0000256" key="3">
    <source>
        <dbReference type="ARBA" id="ARBA00022827"/>
    </source>
</evidence>
<keyword evidence="7" id="KW-1133">Transmembrane helix</keyword>
<evidence type="ECO:0000259" key="8">
    <source>
        <dbReference type="Pfam" id="PF01494"/>
    </source>
</evidence>
<dbReference type="InterPro" id="IPR002938">
    <property type="entry name" value="FAD-bd"/>
</dbReference>
<evidence type="ECO:0000256" key="7">
    <source>
        <dbReference type="SAM" id="Phobius"/>
    </source>
</evidence>
<evidence type="ECO:0000256" key="2">
    <source>
        <dbReference type="ARBA" id="ARBA00022630"/>
    </source>
</evidence>
<dbReference type="PANTHER" id="PTHR46028">
    <property type="entry name" value="KYNURENINE 3-MONOOXYGENASE"/>
    <property type="match status" value="1"/>
</dbReference>
<evidence type="ECO:0000256" key="5">
    <source>
        <dbReference type="ARBA" id="ARBA00023002"/>
    </source>
</evidence>